<name>A0AAD5LZ10_PARTN</name>
<accession>A0AAD5LZ10</accession>
<dbReference type="Proteomes" id="UP001196413">
    <property type="component" value="Unassembled WGS sequence"/>
</dbReference>
<feature type="domain" description="SCP" evidence="1">
    <location>
        <begin position="1"/>
        <end position="98"/>
    </location>
</feature>
<evidence type="ECO:0000259" key="1">
    <source>
        <dbReference type="Pfam" id="PF00188"/>
    </source>
</evidence>
<dbReference type="Gene3D" id="3.40.33.10">
    <property type="entry name" value="CAP"/>
    <property type="match status" value="1"/>
</dbReference>
<comment type="caution">
    <text evidence="2">The sequence shown here is derived from an EMBL/GenBank/DDBJ whole genome shotgun (WGS) entry which is preliminary data.</text>
</comment>
<gene>
    <name evidence="2" type="ORF">KIN20_002741</name>
</gene>
<protein>
    <recommendedName>
        <fullName evidence="1">SCP domain-containing protein</fullName>
    </recommendedName>
</protein>
<proteinExistence type="predicted"/>
<organism evidence="2 3">
    <name type="scientific">Parelaphostrongylus tenuis</name>
    <name type="common">Meningeal worm</name>
    <dbReference type="NCBI Taxonomy" id="148309"/>
    <lineage>
        <taxon>Eukaryota</taxon>
        <taxon>Metazoa</taxon>
        <taxon>Ecdysozoa</taxon>
        <taxon>Nematoda</taxon>
        <taxon>Chromadorea</taxon>
        <taxon>Rhabditida</taxon>
        <taxon>Rhabditina</taxon>
        <taxon>Rhabditomorpha</taxon>
        <taxon>Strongyloidea</taxon>
        <taxon>Metastrongylidae</taxon>
        <taxon>Parelaphostrongylus</taxon>
    </lineage>
</organism>
<sequence length="139" mass="15287">MAQRAVQKCSRYAPFSTKPNAINFNYYGSEKPLRKYPNPIIISIKKWTDIANVTWPATNLFNENTALHHFANMIDSDATAVGCYSAFCDDRASTACVFSQPKARIGTLVYPPGRPCKTGGKCSNHKNGVCEFGLCVITA</sequence>
<reference evidence="2" key="1">
    <citation type="submission" date="2021-06" db="EMBL/GenBank/DDBJ databases">
        <title>Parelaphostrongylus tenuis whole genome reference sequence.</title>
        <authorList>
            <person name="Garwood T.J."/>
            <person name="Larsen P.A."/>
            <person name="Fountain-Jones N.M."/>
            <person name="Garbe J.R."/>
            <person name="Macchietto M.G."/>
            <person name="Kania S.A."/>
            <person name="Gerhold R.W."/>
            <person name="Richards J.E."/>
            <person name="Wolf T.M."/>
        </authorList>
    </citation>
    <scope>NUCLEOTIDE SEQUENCE</scope>
    <source>
        <strain evidence="2">MNPRO001-30</strain>
        <tissue evidence="2">Meninges</tissue>
    </source>
</reference>
<dbReference type="EMBL" id="JAHQIW010000358">
    <property type="protein sequence ID" value="KAJ1347633.1"/>
    <property type="molecule type" value="Genomic_DNA"/>
</dbReference>
<dbReference type="InterPro" id="IPR035940">
    <property type="entry name" value="CAP_sf"/>
</dbReference>
<dbReference type="SUPFAM" id="SSF55797">
    <property type="entry name" value="PR-1-like"/>
    <property type="match status" value="1"/>
</dbReference>
<dbReference type="InterPro" id="IPR014044">
    <property type="entry name" value="CAP_dom"/>
</dbReference>
<evidence type="ECO:0000313" key="3">
    <source>
        <dbReference type="Proteomes" id="UP001196413"/>
    </source>
</evidence>
<dbReference type="AlphaFoldDB" id="A0AAD5LZ10"/>
<dbReference type="Pfam" id="PF00188">
    <property type="entry name" value="CAP"/>
    <property type="match status" value="1"/>
</dbReference>
<evidence type="ECO:0000313" key="2">
    <source>
        <dbReference type="EMBL" id="KAJ1347633.1"/>
    </source>
</evidence>
<keyword evidence="3" id="KW-1185">Reference proteome</keyword>